<dbReference type="InterPro" id="IPR016181">
    <property type="entry name" value="Acyl_CoA_acyltransferase"/>
</dbReference>
<dbReference type="Gene3D" id="3.40.630.30">
    <property type="match status" value="1"/>
</dbReference>
<evidence type="ECO:0000313" key="3">
    <source>
        <dbReference type="Proteomes" id="UP000824159"/>
    </source>
</evidence>
<evidence type="ECO:0000259" key="1">
    <source>
        <dbReference type="Pfam" id="PF09924"/>
    </source>
</evidence>
<name>A0A9D1HCX5_9FIRM</name>
<comment type="caution">
    <text evidence="2">The sequence shown here is derived from an EMBL/GenBank/DDBJ whole genome shotgun (WGS) entry which is preliminary data.</text>
</comment>
<dbReference type="Proteomes" id="UP000824159">
    <property type="component" value="Unassembled WGS sequence"/>
</dbReference>
<dbReference type="PANTHER" id="PTHR41373">
    <property type="entry name" value="DUF2156 DOMAIN-CONTAINING PROTEIN"/>
    <property type="match status" value="1"/>
</dbReference>
<reference evidence="2" key="2">
    <citation type="journal article" date="2021" name="PeerJ">
        <title>Extensive microbial diversity within the chicken gut microbiome revealed by metagenomics and culture.</title>
        <authorList>
            <person name="Gilroy R."/>
            <person name="Ravi A."/>
            <person name="Getino M."/>
            <person name="Pursley I."/>
            <person name="Horton D.L."/>
            <person name="Alikhan N.F."/>
            <person name="Baker D."/>
            <person name="Gharbi K."/>
            <person name="Hall N."/>
            <person name="Watson M."/>
            <person name="Adriaenssens E.M."/>
            <person name="Foster-Nyarko E."/>
            <person name="Jarju S."/>
            <person name="Secka A."/>
            <person name="Antonio M."/>
            <person name="Oren A."/>
            <person name="Chaudhuri R.R."/>
            <person name="La Ragione R."/>
            <person name="Hildebrand F."/>
            <person name="Pallen M.J."/>
        </authorList>
    </citation>
    <scope>NUCLEOTIDE SEQUENCE</scope>
    <source>
        <strain evidence="2">CHK176-22527</strain>
    </source>
</reference>
<dbReference type="Pfam" id="PF09924">
    <property type="entry name" value="LPG_synthase_C"/>
    <property type="match status" value="1"/>
</dbReference>
<feature type="domain" description="Phosphatidylglycerol lysyltransferase C-terminal" evidence="1">
    <location>
        <begin position="25"/>
        <end position="306"/>
    </location>
</feature>
<sequence>MYIFDNEITLESREKLDEYLDGYEYGTSGLSFSSLYMWRNINKFSWDIVGDYMCITGVGYLNDNGGESSFMFPPLTKTGTYEKESLRETIYRCKEIYEKSGEPFSLRLVPENVMEEIKKACPEFVFEDDRDNYDYVYCTQDLVDFKGRAYHSKKNHLNYFKKTYDYEYQEMTSDMADEAMEFIEEFNARKDVPENEMKTLRMEEEAMRDVFKNLEKAGCYKAGVIRIEGRIEALAVGGRLGKDTVTEHVEKANTAYRGLYQAMLNEFCRNIAGSAKYLNREEDMGIANLRKAKLSYKPVKLVKKYIGKGEV</sequence>
<organism evidence="2 3">
    <name type="scientific">Candidatus Allocopromorpha excrementavium</name>
    <dbReference type="NCBI Taxonomy" id="2840741"/>
    <lineage>
        <taxon>Bacteria</taxon>
        <taxon>Bacillati</taxon>
        <taxon>Bacillota</taxon>
        <taxon>Clostridia</taxon>
        <taxon>Eubacteriales</taxon>
        <taxon>Eubacteriaceae</taxon>
        <taxon>Eubacteriaceae incertae sedis</taxon>
        <taxon>Candidatus Allocopromorpha</taxon>
    </lineage>
</organism>
<evidence type="ECO:0000313" key="2">
    <source>
        <dbReference type="EMBL" id="HIT99716.1"/>
    </source>
</evidence>
<gene>
    <name evidence="2" type="ORF">IAD12_05650</name>
</gene>
<dbReference type="InterPro" id="IPR016732">
    <property type="entry name" value="UCP018688"/>
</dbReference>
<protein>
    <submittedName>
        <fullName evidence="2">DUF2156 domain-containing protein</fullName>
    </submittedName>
</protein>
<proteinExistence type="predicted"/>
<dbReference type="SUPFAM" id="SSF55729">
    <property type="entry name" value="Acyl-CoA N-acyltransferases (Nat)"/>
    <property type="match status" value="2"/>
</dbReference>
<dbReference type="InterPro" id="IPR024320">
    <property type="entry name" value="LPG_synthase_C"/>
</dbReference>
<reference evidence="2" key="1">
    <citation type="submission" date="2020-10" db="EMBL/GenBank/DDBJ databases">
        <authorList>
            <person name="Gilroy R."/>
        </authorList>
    </citation>
    <scope>NUCLEOTIDE SEQUENCE</scope>
    <source>
        <strain evidence="2">CHK176-22527</strain>
    </source>
</reference>
<dbReference type="EMBL" id="DVLX01000070">
    <property type="protein sequence ID" value="HIT99716.1"/>
    <property type="molecule type" value="Genomic_DNA"/>
</dbReference>
<accession>A0A9D1HCX5</accession>
<dbReference type="AlphaFoldDB" id="A0A9D1HCX5"/>
<dbReference type="PANTHER" id="PTHR41373:SF1">
    <property type="entry name" value="PHOSPHATIDYLGLYCEROL LYSYLTRANSFERASE C-TERMINAL DOMAIN-CONTAINING PROTEIN"/>
    <property type="match status" value="1"/>
</dbReference>
<dbReference type="PIRSF" id="PIRSF018688">
    <property type="entry name" value="UCP018688"/>
    <property type="match status" value="1"/>
</dbReference>